<evidence type="ECO:0000313" key="3">
    <source>
        <dbReference type="Proteomes" id="UP001055439"/>
    </source>
</evidence>
<keyword evidence="3" id="KW-1185">Reference proteome</keyword>
<proteinExistence type="predicted"/>
<feature type="compositionally biased region" description="Acidic residues" evidence="1">
    <location>
        <begin position="37"/>
        <end position="49"/>
    </location>
</feature>
<accession>A0A9E7KMF9</accession>
<name>A0A9E7KMF9_9LILI</name>
<dbReference type="Proteomes" id="UP001055439">
    <property type="component" value="Chromosome 7"/>
</dbReference>
<evidence type="ECO:0000313" key="2">
    <source>
        <dbReference type="EMBL" id="URE21184.1"/>
    </source>
</evidence>
<feature type="compositionally biased region" description="Basic residues" evidence="1">
    <location>
        <begin position="84"/>
        <end position="93"/>
    </location>
</feature>
<organism evidence="2 3">
    <name type="scientific">Musa troglodytarum</name>
    <name type="common">fe'i banana</name>
    <dbReference type="NCBI Taxonomy" id="320322"/>
    <lineage>
        <taxon>Eukaryota</taxon>
        <taxon>Viridiplantae</taxon>
        <taxon>Streptophyta</taxon>
        <taxon>Embryophyta</taxon>
        <taxon>Tracheophyta</taxon>
        <taxon>Spermatophyta</taxon>
        <taxon>Magnoliopsida</taxon>
        <taxon>Liliopsida</taxon>
        <taxon>Zingiberales</taxon>
        <taxon>Musaceae</taxon>
        <taxon>Musa</taxon>
    </lineage>
</organism>
<dbReference type="AlphaFoldDB" id="A0A9E7KMF9"/>
<reference evidence="2" key="1">
    <citation type="submission" date="2022-05" db="EMBL/GenBank/DDBJ databases">
        <title>The Musa troglodytarum L. genome provides insights into the mechanism of non-climacteric behaviour and enrichment of carotenoids.</title>
        <authorList>
            <person name="Wang J."/>
        </authorList>
    </citation>
    <scope>NUCLEOTIDE SEQUENCE</scope>
    <source>
        <tissue evidence="2">Leaf</tissue>
    </source>
</reference>
<gene>
    <name evidence="2" type="ORF">MUK42_06350</name>
</gene>
<dbReference type="EMBL" id="CP097509">
    <property type="protein sequence ID" value="URE21184.1"/>
    <property type="molecule type" value="Genomic_DNA"/>
</dbReference>
<feature type="region of interest" description="Disordered" evidence="1">
    <location>
        <begin position="37"/>
        <end position="103"/>
    </location>
</feature>
<sequence length="103" mass="11614">MLRKNNDPGSQMESSPVARRGYEGAFPALALGQFMLEDPEQDDLLDDQMMDQLIPDVDEDFANTPGSEPVEGASEDELQDHGSRGKRKRHHRHTPDQIQRLEA</sequence>
<protein>
    <submittedName>
        <fullName evidence="2">Uncharacterized protein</fullName>
    </submittedName>
</protein>
<evidence type="ECO:0000256" key="1">
    <source>
        <dbReference type="SAM" id="MobiDB-lite"/>
    </source>
</evidence>